<evidence type="ECO:0000256" key="2">
    <source>
        <dbReference type="ARBA" id="ARBA00022840"/>
    </source>
</evidence>
<dbReference type="GO" id="GO:0005524">
    <property type="term" value="F:ATP binding"/>
    <property type="evidence" value="ECO:0007669"/>
    <property type="project" value="UniProtKB-KW"/>
</dbReference>
<evidence type="ECO:0000313" key="4">
    <source>
        <dbReference type="EMBL" id="VAX02547.1"/>
    </source>
</evidence>
<evidence type="ECO:0000256" key="1">
    <source>
        <dbReference type="ARBA" id="ARBA00022741"/>
    </source>
</evidence>
<dbReference type="EMBL" id="UOFU01000276">
    <property type="protein sequence ID" value="VAX02547.1"/>
    <property type="molecule type" value="Genomic_DNA"/>
</dbReference>
<dbReference type="SUPFAM" id="SSF52540">
    <property type="entry name" value="P-loop containing nucleoside triphosphate hydrolases"/>
    <property type="match status" value="1"/>
</dbReference>
<feature type="domain" description="ABC transporter" evidence="3">
    <location>
        <begin position="4"/>
        <end position="214"/>
    </location>
</feature>
<dbReference type="AlphaFoldDB" id="A0A3B1BC07"/>
<dbReference type="Pfam" id="PF00005">
    <property type="entry name" value="ABC_tran"/>
    <property type="match status" value="1"/>
</dbReference>
<dbReference type="InterPro" id="IPR003593">
    <property type="entry name" value="AAA+_ATPase"/>
</dbReference>
<reference evidence="4" key="1">
    <citation type="submission" date="2018-06" db="EMBL/GenBank/DDBJ databases">
        <authorList>
            <person name="Zhirakovskaya E."/>
        </authorList>
    </citation>
    <scope>NUCLEOTIDE SEQUENCE</scope>
</reference>
<gene>
    <name evidence="4" type="ORF">MNBD_GAMMA20-979</name>
</gene>
<dbReference type="SMART" id="SM00382">
    <property type="entry name" value="AAA"/>
    <property type="match status" value="1"/>
</dbReference>
<dbReference type="InterPro" id="IPR003439">
    <property type="entry name" value="ABC_transporter-like_ATP-bd"/>
</dbReference>
<dbReference type="PANTHER" id="PTHR43119">
    <property type="entry name" value="ABC TRANSPORT PROTEIN ATP-BINDING COMPONENT-RELATED"/>
    <property type="match status" value="1"/>
</dbReference>
<dbReference type="PROSITE" id="PS50893">
    <property type="entry name" value="ABC_TRANSPORTER_2"/>
    <property type="match status" value="1"/>
</dbReference>
<dbReference type="Gene3D" id="3.40.50.300">
    <property type="entry name" value="P-loop containing nucleotide triphosphate hydrolases"/>
    <property type="match status" value="1"/>
</dbReference>
<dbReference type="GO" id="GO:0016887">
    <property type="term" value="F:ATP hydrolysis activity"/>
    <property type="evidence" value="ECO:0007669"/>
    <property type="project" value="InterPro"/>
</dbReference>
<keyword evidence="2 4" id="KW-0067">ATP-binding</keyword>
<dbReference type="PROSITE" id="PS00211">
    <property type="entry name" value="ABC_TRANSPORTER_1"/>
    <property type="match status" value="1"/>
</dbReference>
<organism evidence="4">
    <name type="scientific">hydrothermal vent metagenome</name>
    <dbReference type="NCBI Taxonomy" id="652676"/>
    <lineage>
        <taxon>unclassified sequences</taxon>
        <taxon>metagenomes</taxon>
        <taxon>ecological metagenomes</taxon>
    </lineage>
</organism>
<accession>A0A3B1BC07</accession>
<proteinExistence type="predicted"/>
<name>A0A3B1BC07_9ZZZZ</name>
<keyword evidence="1" id="KW-0547">Nucleotide-binding</keyword>
<dbReference type="InterPro" id="IPR027417">
    <property type="entry name" value="P-loop_NTPase"/>
</dbReference>
<dbReference type="InterPro" id="IPR017871">
    <property type="entry name" value="ABC_transporter-like_CS"/>
</dbReference>
<evidence type="ECO:0000259" key="3">
    <source>
        <dbReference type="PROSITE" id="PS50893"/>
    </source>
</evidence>
<dbReference type="CDD" id="cd00267">
    <property type="entry name" value="ABC_ATPase"/>
    <property type="match status" value="1"/>
</dbReference>
<protein>
    <submittedName>
        <fullName evidence="4">Probable iron export ATP-binding protein FetA</fullName>
    </submittedName>
</protein>
<dbReference type="PANTHER" id="PTHR43119:SF1">
    <property type="entry name" value="ABC TRANSPORTER DOMAIN-CONTAINING PROTEIN"/>
    <property type="match status" value="1"/>
</dbReference>
<sequence>MVALERPSVSNLLLRVSQLMTHQRGPFDLSIDAGQCVSLRGPSGSGKSLLLRAIADLDPHQGEIWLDGVACAQIPAPQWRRQVALLPVESQWWLDEVSDHFHDEDCPWLIPLGFSEAALGWQVSRLSSGEKQRLALARALMNQPRVLLLDEPTASLDEVSAAALETVVADYRHDTGAAVLWVSHSATQAARVASRHYQLQNRQLQANGLQEGEP</sequence>